<dbReference type="Proteomes" id="UP000717585">
    <property type="component" value="Unassembled WGS sequence"/>
</dbReference>
<evidence type="ECO:0000313" key="2">
    <source>
        <dbReference type="EMBL" id="KAG9394105.1"/>
    </source>
</evidence>
<evidence type="ECO:0000313" key="3">
    <source>
        <dbReference type="Proteomes" id="UP000717585"/>
    </source>
</evidence>
<gene>
    <name evidence="2" type="ORF">J8273_4468</name>
</gene>
<proteinExistence type="predicted"/>
<dbReference type="AlphaFoldDB" id="A0A8J6EA16"/>
<protein>
    <recommendedName>
        <fullName evidence="1">DUF4470 domain-containing protein</fullName>
    </recommendedName>
</protein>
<keyword evidence="3" id="KW-1185">Reference proteome</keyword>
<name>A0A8J6EA16_9EUKA</name>
<organism evidence="2 3">
    <name type="scientific">Carpediemonas membranifera</name>
    <dbReference type="NCBI Taxonomy" id="201153"/>
    <lineage>
        <taxon>Eukaryota</taxon>
        <taxon>Metamonada</taxon>
        <taxon>Carpediemonas-like organisms</taxon>
        <taxon>Carpediemonas</taxon>
    </lineage>
</organism>
<dbReference type="EMBL" id="JAHDYR010000017">
    <property type="protein sequence ID" value="KAG9394105.1"/>
    <property type="molecule type" value="Genomic_DNA"/>
</dbReference>
<dbReference type="InterPro" id="IPR027974">
    <property type="entry name" value="DUF4470"/>
</dbReference>
<reference evidence="2" key="1">
    <citation type="submission" date="2021-05" db="EMBL/GenBank/DDBJ databases">
        <title>A free-living protist that lacks canonical eukaryotic 1 DNA replication and segregation systems.</title>
        <authorList>
            <person name="Salas-Leiva D.E."/>
            <person name="Tromer E.C."/>
            <person name="Curtis B.A."/>
            <person name="Jerlstrom-Hultqvist J."/>
            <person name="Kolisko M."/>
            <person name="Yi Z."/>
            <person name="Salas-Leiva J.S."/>
            <person name="Gallot-Lavallee L."/>
            <person name="Kops G.J.P.L."/>
            <person name="Archibald J.M."/>
            <person name="Simpson A.G.B."/>
            <person name="Roger A.J."/>
        </authorList>
    </citation>
    <scope>NUCLEOTIDE SEQUENCE</scope>
    <source>
        <strain evidence="2">BICM</strain>
    </source>
</reference>
<evidence type="ECO:0000259" key="1">
    <source>
        <dbReference type="Pfam" id="PF14737"/>
    </source>
</evidence>
<feature type="domain" description="DUF4470" evidence="1">
    <location>
        <begin position="26"/>
        <end position="119"/>
    </location>
</feature>
<comment type="caution">
    <text evidence="2">The sequence shown here is derived from an EMBL/GenBank/DDBJ whole genome shotgun (WGS) entry which is preliminary data.</text>
</comment>
<sequence>MATIPVSRYTVPFGTQHRPKFFFPYANCPPSNMLAYITPKIEKEQKASVLQMLSLDLSTIFHTISSMRSRTIRELDAHMQFDDTFHAAKSVLILYMLSEQKGKQSTEDVAFFFRLWYCRLISHEHLIRLRDTCTELSKMKLDQFRQKEAGTLVHFGSDSLWSELQAHWTRWAEVDASVDAEDGLNDIADEQAECIPPDMYEAIDVHEVYEEVGRIEEEFATDHYAEPYQGALVAFIHDNTASQTVPPEVALPIALPEWEMTNPAYVPEGHFVAPNAQPTRSFSFAGVTWGEYTSATALVKRMVATFRKRLISFSIAAMRKAVSVTIHCSDALTFYKQPFREKFDYVELGGFVECHGLLPATLIVARLMNRSAGFARAIVPECLADVDMLTGRDSLGVKPEHHHTLLGVHFPHEQAYTAVCMDATPKLEDGHQIALFMRPTRKTTVPFDVGAEPLSREVCSLAQACVRLAVVDADERMLPTDGPGLGCLAHILANGVAMGRLTMPDGRLVAQLRAAGAVDAARLVAAVFMPGLHPPLTPVMIRIPDADRLPLLAAERPMLGVVTGFTQPLRQIDMMDQTPYLMSDLISLDSQFKDDDHISLTMLVPIGKECFNAEPSLTFTVGFTGSEGNALIIDNWRGPGPETEAAQDLVPSVLSFSRTHQAVCTEHETRLTLAVSLQPQVTGFKVDQRGGGAVNRISVELTGADKYKHTLNAVLPYPVDQTTVKGVISTKKHSLTITANRAMSPPAMPRFDYGDMIPLTQSRETMFNNRWERPRTVPESIYEQARQYLGEVQASSYTPLGNQIREQPTLYRINAPTLGMGHSTQLVGFILVTKKLESPEGVPVYDTMFATSYSAKSQWNTGVVDPSVLIERIRTTTHAALLGTDVVPQEVVKHIDVILNMLADGMRGAPADNLGSSGKALGVRRALVPAVQCWCGITMGERKIGSLDVSDHSAVVKALVNAGAGVAKN</sequence>
<accession>A0A8J6EA16</accession>
<dbReference type="Pfam" id="PF14737">
    <property type="entry name" value="DUF4470"/>
    <property type="match status" value="1"/>
</dbReference>